<name>A0AAN8MRI4_9TELE</name>
<organism evidence="1 2">
    <name type="scientific">Coregonus suidteri</name>
    <dbReference type="NCBI Taxonomy" id="861788"/>
    <lineage>
        <taxon>Eukaryota</taxon>
        <taxon>Metazoa</taxon>
        <taxon>Chordata</taxon>
        <taxon>Craniata</taxon>
        <taxon>Vertebrata</taxon>
        <taxon>Euteleostomi</taxon>
        <taxon>Actinopterygii</taxon>
        <taxon>Neopterygii</taxon>
        <taxon>Teleostei</taxon>
        <taxon>Protacanthopterygii</taxon>
        <taxon>Salmoniformes</taxon>
        <taxon>Salmonidae</taxon>
        <taxon>Coregoninae</taxon>
        <taxon>Coregonus</taxon>
    </lineage>
</organism>
<dbReference type="EMBL" id="JAGTTL010000008">
    <property type="protein sequence ID" value="KAK6319186.1"/>
    <property type="molecule type" value="Genomic_DNA"/>
</dbReference>
<proteinExistence type="predicted"/>
<reference evidence="1 2" key="1">
    <citation type="submission" date="2021-04" db="EMBL/GenBank/DDBJ databases">
        <authorList>
            <person name="De Guttry C."/>
            <person name="Zahm M."/>
            <person name="Klopp C."/>
            <person name="Cabau C."/>
            <person name="Louis A."/>
            <person name="Berthelot C."/>
            <person name="Parey E."/>
            <person name="Roest Crollius H."/>
            <person name="Montfort J."/>
            <person name="Robinson-Rechavi M."/>
            <person name="Bucao C."/>
            <person name="Bouchez O."/>
            <person name="Gislard M."/>
            <person name="Lluch J."/>
            <person name="Milhes M."/>
            <person name="Lampietro C."/>
            <person name="Lopez Roques C."/>
            <person name="Donnadieu C."/>
            <person name="Braasch I."/>
            <person name="Desvignes T."/>
            <person name="Postlethwait J."/>
            <person name="Bobe J."/>
            <person name="Wedekind C."/>
            <person name="Guiguen Y."/>
        </authorList>
    </citation>
    <scope>NUCLEOTIDE SEQUENCE [LARGE SCALE GENOMIC DNA]</scope>
    <source>
        <strain evidence="1">Cs_M1</strain>
        <tissue evidence="1">Blood</tissue>
    </source>
</reference>
<protein>
    <submittedName>
        <fullName evidence="1">Uncharacterized protein</fullName>
    </submittedName>
</protein>
<accession>A0AAN8MRI4</accession>
<dbReference type="Proteomes" id="UP001356427">
    <property type="component" value="Unassembled WGS sequence"/>
</dbReference>
<sequence length="70" mass="7332">MNTDGSGIDAKLMRPALAWGLCSQSSSSNGALGQWRLDQVWAGHGLLQLPAGLQVTLPASWPQGKGTVED</sequence>
<comment type="caution">
    <text evidence="1">The sequence shown here is derived from an EMBL/GenBank/DDBJ whole genome shotgun (WGS) entry which is preliminary data.</text>
</comment>
<gene>
    <name evidence="1" type="ORF">J4Q44_G00103970</name>
</gene>
<keyword evidence="2" id="KW-1185">Reference proteome</keyword>
<evidence type="ECO:0000313" key="1">
    <source>
        <dbReference type="EMBL" id="KAK6319186.1"/>
    </source>
</evidence>
<dbReference type="AlphaFoldDB" id="A0AAN8MRI4"/>
<evidence type="ECO:0000313" key="2">
    <source>
        <dbReference type="Proteomes" id="UP001356427"/>
    </source>
</evidence>